<dbReference type="SUPFAM" id="SSF55550">
    <property type="entry name" value="SH2 domain"/>
    <property type="match status" value="1"/>
</dbReference>
<dbReference type="GO" id="GO:0002250">
    <property type="term" value="P:adaptive immune response"/>
    <property type="evidence" value="ECO:0007669"/>
    <property type="project" value="UniProtKB-KW"/>
</dbReference>
<organism evidence="22 23">
    <name type="scientific">Strongylocentrotus purpuratus</name>
    <name type="common">Purple sea urchin</name>
    <dbReference type="NCBI Taxonomy" id="7668"/>
    <lineage>
        <taxon>Eukaryota</taxon>
        <taxon>Metazoa</taxon>
        <taxon>Echinodermata</taxon>
        <taxon>Eleutherozoa</taxon>
        <taxon>Echinozoa</taxon>
        <taxon>Echinoidea</taxon>
        <taxon>Euechinoidea</taxon>
        <taxon>Echinacea</taxon>
        <taxon>Camarodonta</taxon>
        <taxon>Echinidea</taxon>
        <taxon>Strongylocentrotidae</taxon>
        <taxon>Strongylocentrotus</taxon>
    </lineage>
</organism>
<evidence type="ECO:0000313" key="22">
    <source>
        <dbReference type="EnsemblMetazoa" id="XP_030837897"/>
    </source>
</evidence>
<dbReference type="GO" id="GO:0046856">
    <property type="term" value="P:phosphatidylinositol dephosphorylation"/>
    <property type="evidence" value="ECO:0007669"/>
    <property type="project" value="InterPro"/>
</dbReference>
<dbReference type="FunCoup" id="A0A7M7NK98">
    <property type="interactions" value="879"/>
</dbReference>
<dbReference type="InParanoid" id="A0A7M7NK98"/>
<dbReference type="GeneID" id="757115"/>
<keyword evidence="15" id="KW-0472">Membrane</keyword>
<dbReference type="OrthoDB" id="7862313at2759"/>
<dbReference type="RefSeq" id="XP_030837897.1">
    <property type="nucleotide sequence ID" value="XM_030982037.1"/>
</dbReference>
<evidence type="ECO:0000256" key="19">
    <source>
        <dbReference type="SAM" id="MobiDB-lite"/>
    </source>
</evidence>
<dbReference type="PROSITE" id="PS50001">
    <property type="entry name" value="SH2"/>
    <property type="match status" value="1"/>
</dbReference>
<evidence type="ECO:0000256" key="6">
    <source>
        <dbReference type="ARBA" id="ARBA00008734"/>
    </source>
</evidence>
<keyword evidence="16" id="KW-0206">Cytoskeleton</keyword>
<dbReference type="FunFam" id="3.60.10.10:FF:000005">
    <property type="entry name" value="phosphatidylinositol 3,4,5-trisphosphate 5-phosphatase 1"/>
    <property type="match status" value="1"/>
</dbReference>
<feature type="compositionally biased region" description="Polar residues" evidence="19">
    <location>
        <begin position="1059"/>
        <end position="1070"/>
    </location>
</feature>
<comment type="subcellular location">
    <subcellularLocation>
        <location evidence="4">Cell projection</location>
        <location evidence="4">Filopodium</location>
    </subcellularLocation>
    <subcellularLocation>
        <location evidence="5">Cell projection</location>
        <location evidence="5">Lamellipodium</location>
    </subcellularLocation>
    <subcellularLocation>
        <location evidence="2">Cytoplasm</location>
        <location evidence="2">Cytoskeleton</location>
    </subcellularLocation>
    <subcellularLocation>
        <location evidence="1">Membrane</location>
        <topology evidence="1">Peripheral membrane protein</topology>
    </subcellularLocation>
    <subcellularLocation>
        <location evidence="3">Nucleus speckle</location>
    </subcellularLocation>
</comment>
<dbReference type="Pfam" id="PF24150">
    <property type="entry name" value="C2_SHIP1-2_first"/>
    <property type="match status" value="1"/>
</dbReference>
<feature type="compositionally biased region" description="Polar residues" evidence="19">
    <location>
        <begin position="125"/>
        <end position="134"/>
    </location>
</feature>
<evidence type="ECO:0000313" key="23">
    <source>
        <dbReference type="Proteomes" id="UP000007110"/>
    </source>
</evidence>
<dbReference type="Pfam" id="PF24147">
    <property type="entry name" value="C2_SHIP1-2_2nd"/>
    <property type="match status" value="1"/>
</dbReference>
<dbReference type="InterPro" id="IPR057510">
    <property type="entry name" value="C2_SHIP1-2_first"/>
</dbReference>
<dbReference type="InterPro" id="IPR036691">
    <property type="entry name" value="Endo/exonu/phosph_ase_sf"/>
</dbReference>
<proteinExistence type="inferred from homology"/>
<evidence type="ECO:0000256" key="17">
    <source>
        <dbReference type="ARBA" id="ARBA00023273"/>
    </source>
</evidence>
<dbReference type="KEGG" id="spu:757115"/>
<evidence type="ECO:0000256" key="5">
    <source>
        <dbReference type="ARBA" id="ARBA00004510"/>
    </source>
</evidence>
<dbReference type="GO" id="GO:0030027">
    <property type="term" value="C:lamellipodium"/>
    <property type="evidence" value="ECO:0007669"/>
    <property type="project" value="UniProtKB-SubCell"/>
</dbReference>
<dbReference type="InterPro" id="IPR000980">
    <property type="entry name" value="SH2"/>
</dbReference>
<evidence type="ECO:0000256" key="7">
    <source>
        <dbReference type="ARBA" id="ARBA00012981"/>
    </source>
</evidence>
<dbReference type="Pfam" id="PF00536">
    <property type="entry name" value="SAM_1"/>
    <property type="match status" value="1"/>
</dbReference>
<evidence type="ECO:0000256" key="11">
    <source>
        <dbReference type="ARBA" id="ARBA00022801"/>
    </source>
</evidence>
<dbReference type="PANTHER" id="PTHR46051">
    <property type="entry name" value="SH2 DOMAIN-CONTAINING PROTEIN"/>
    <property type="match status" value="1"/>
</dbReference>
<evidence type="ECO:0000259" key="20">
    <source>
        <dbReference type="PROSITE" id="PS50001"/>
    </source>
</evidence>
<feature type="compositionally biased region" description="Acidic residues" evidence="19">
    <location>
        <begin position="112"/>
        <end position="121"/>
    </location>
</feature>
<evidence type="ECO:0000256" key="4">
    <source>
        <dbReference type="ARBA" id="ARBA00004486"/>
    </source>
</evidence>
<dbReference type="GO" id="GO:0005856">
    <property type="term" value="C:cytoskeleton"/>
    <property type="evidence" value="ECO:0007669"/>
    <property type="project" value="UniProtKB-SubCell"/>
</dbReference>
<feature type="region of interest" description="Disordered" evidence="19">
    <location>
        <begin position="1059"/>
        <end position="1281"/>
    </location>
</feature>
<feature type="domain" description="SAM" evidence="21">
    <location>
        <begin position="1294"/>
        <end position="1354"/>
    </location>
</feature>
<dbReference type="GO" id="GO:0050776">
    <property type="term" value="P:regulation of immune response"/>
    <property type="evidence" value="ECO:0000318"/>
    <property type="project" value="GO_Central"/>
</dbReference>
<keyword evidence="12" id="KW-0391">Immunity</keyword>
<dbReference type="GO" id="GO:0045087">
    <property type="term" value="P:innate immune response"/>
    <property type="evidence" value="ECO:0007669"/>
    <property type="project" value="UniProtKB-KW"/>
</dbReference>
<feature type="compositionally biased region" description="Polar residues" evidence="19">
    <location>
        <begin position="270"/>
        <end position="283"/>
    </location>
</feature>
<keyword evidence="11" id="KW-0378">Hydrolase</keyword>
<dbReference type="SMART" id="SM00128">
    <property type="entry name" value="IPPc"/>
    <property type="match status" value="1"/>
</dbReference>
<keyword evidence="23" id="KW-1185">Reference proteome</keyword>
<dbReference type="Pfam" id="PF22669">
    <property type="entry name" value="Exo_endo_phos2"/>
    <property type="match status" value="1"/>
</dbReference>
<dbReference type="Proteomes" id="UP000007110">
    <property type="component" value="Unassembled WGS sequence"/>
</dbReference>
<evidence type="ECO:0000256" key="1">
    <source>
        <dbReference type="ARBA" id="ARBA00004170"/>
    </source>
</evidence>
<keyword evidence="17" id="KW-0966">Cell projection</keyword>
<evidence type="ECO:0000256" key="9">
    <source>
        <dbReference type="ARBA" id="ARBA00022553"/>
    </source>
</evidence>
<feature type="compositionally biased region" description="Basic and acidic residues" evidence="19">
    <location>
        <begin position="952"/>
        <end position="962"/>
    </location>
</feature>
<comment type="similarity">
    <text evidence="6">Belongs to the inositol 1,4,5-trisphosphate 5-phosphatase family.</text>
</comment>
<feature type="region of interest" description="Disordered" evidence="19">
    <location>
        <begin position="265"/>
        <end position="313"/>
    </location>
</feature>
<name>A0A7M7NK98_STRPU</name>
<evidence type="ECO:0000256" key="10">
    <source>
        <dbReference type="ARBA" id="ARBA00022588"/>
    </source>
</evidence>
<dbReference type="SUPFAM" id="SSF56219">
    <property type="entry name" value="DNase I-like"/>
    <property type="match status" value="1"/>
</dbReference>
<evidence type="ECO:0000256" key="12">
    <source>
        <dbReference type="ARBA" id="ARBA00022859"/>
    </source>
</evidence>
<keyword evidence="10" id="KW-0399">Innate immunity</keyword>
<accession>A0A7M7NK98</accession>
<keyword evidence="8" id="KW-0963">Cytoplasm</keyword>
<evidence type="ECO:0000256" key="14">
    <source>
        <dbReference type="ARBA" id="ARBA00023130"/>
    </source>
</evidence>
<dbReference type="InterPro" id="IPR057509">
    <property type="entry name" value="C2_SHIP1-2_2nd"/>
</dbReference>
<dbReference type="EnsemblMetazoa" id="XM_030982037">
    <property type="protein sequence ID" value="XP_030837897"/>
    <property type="gene ID" value="LOC757115"/>
</dbReference>
<feature type="compositionally biased region" description="Pro residues" evidence="19">
    <location>
        <begin position="1129"/>
        <end position="1141"/>
    </location>
</feature>
<protein>
    <recommendedName>
        <fullName evidence="7">phosphatidylinositol-3,4,5-trisphosphate 5-phosphatase</fullName>
        <ecNumber evidence="7">3.1.3.86</ecNumber>
    </recommendedName>
</protein>
<reference evidence="23" key="1">
    <citation type="submission" date="2015-02" db="EMBL/GenBank/DDBJ databases">
        <title>Genome sequencing for Strongylocentrotus purpuratus.</title>
        <authorList>
            <person name="Murali S."/>
            <person name="Liu Y."/>
            <person name="Vee V."/>
            <person name="English A."/>
            <person name="Wang M."/>
            <person name="Skinner E."/>
            <person name="Han Y."/>
            <person name="Muzny D.M."/>
            <person name="Worley K.C."/>
            <person name="Gibbs R.A."/>
        </authorList>
    </citation>
    <scope>NUCLEOTIDE SEQUENCE</scope>
</reference>
<evidence type="ECO:0000256" key="16">
    <source>
        <dbReference type="ARBA" id="ARBA00023212"/>
    </source>
</evidence>
<evidence type="ECO:0000256" key="18">
    <source>
        <dbReference type="PROSITE-ProRule" id="PRU00191"/>
    </source>
</evidence>
<dbReference type="SMART" id="SM00252">
    <property type="entry name" value="SH2"/>
    <property type="match status" value="1"/>
</dbReference>
<keyword evidence="9" id="KW-0597">Phosphoprotein</keyword>
<dbReference type="PROSITE" id="PS50105">
    <property type="entry name" value="SAM_DOMAIN"/>
    <property type="match status" value="1"/>
</dbReference>
<evidence type="ECO:0000256" key="8">
    <source>
        <dbReference type="ARBA" id="ARBA00022490"/>
    </source>
</evidence>
<keyword evidence="13 18" id="KW-0727">SH2 domain</keyword>
<dbReference type="GO" id="GO:0030175">
    <property type="term" value="C:filopodium"/>
    <property type="evidence" value="ECO:0007669"/>
    <property type="project" value="UniProtKB-SubCell"/>
</dbReference>
<feature type="region of interest" description="Disordered" evidence="19">
    <location>
        <begin position="107"/>
        <end position="135"/>
    </location>
</feature>
<dbReference type="InterPro" id="IPR013761">
    <property type="entry name" value="SAM/pointed_sf"/>
</dbReference>
<feature type="compositionally biased region" description="Basic and acidic residues" evidence="19">
    <location>
        <begin position="1201"/>
        <end position="1215"/>
    </location>
</feature>
<dbReference type="Gene3D" id="3.30.505.10">
    <property type="entry name" value="SH2 domain"/>
    <property type="match status" value="1"/>
</dbReference>
<dbReference type="GO" id="GO:0034485">
    <property type="term" value="F:phosphatidylinositol-3,4,5-trisphosphate 5-phosphatase activity"/>
    <property type="evidence" value="ECO:0007669"/>
    <property type="project" value="UniProtKB-EC"/>
</dbReference>
<feature type="region of interest" description="Disordered" evidence="19">
    <location>
        <begin position="949"/>
        <end position="1047"/>
    </location>
</feature>
<dbReference type="Gene3D" id="1.10.150.50">
    <property type="entry name" value="Transcription Factor, Ets-1"/>
    <property type="match status" value="1"/>
</dbReference>
<feature type="domain" description="SH2" evidence="20">
    <location>
        <begin position="7"/>
        <end position="105"/>
    </location>
</feature>
<dbReference type="GO" id="GO:0016020">
    <property type="term" value="C:membrane"/>
    <property type="evidence" value="ECO:0007669"/>
    <property type="project" value="UniProtKB-SubCell"/>
</dbReference>
<dbReference type="OMA" id="EWISFET"/>
<dbReference type="EC" id="3.1.3.86" evidence="7"/>
<dbReference type="SUPFAM" id="SSF47769">
    <property type="entry name" value="SAM/Pointed domain"/>
    <property type="match status" value="1"/>
</dbReference>
<dbReference type="InterPro" id="IPR036860">
    <property type="entry name" value="SH2_dom_sf"/>
</dbReference>
<reference evidence="22" key="2">
    <citation type="submission" date="2021-01" db="UniProtKB">
        <authorList>
            <consortium name="EnsemblMetazoa"/>
        </authorList>
    </citation>
    <scope>IDENTIFICATION</scope>
</reference>
<dbReference type="InterPro" id="IPR000300">
    <property type="entry name" value="IPPc"/>
</dbReference>
<dbReference type="GO" id="GO:0009966">
    <property type="term" value="P:regulation of signal transduction"/>
    <property type="evidence" value="ECO:0000318"/>
    <property type="project" value="GO_Central"/>
</dbReference>
<keyword evidence="14" id="KW-1064">Adaptive immunity</keyword>
<dbReference type="PANTHER" id="PTHR46051:SF1">
    <property type="entry name" value="INOSITOL POLYPHOSPHATE-RELATED PHOSPHATASE DOMAIN-CONTAINING PROTEIN"/>
    <property type="match status" value="1"/>
</dbReference>
<evidence type="ECO:0000256" key="13">
    <source>
        <dbReference type="ARBA" id="ARBA00022999"/>
    </source>
</evidence>
<evidence type="ECO:0000259" key="21">
    <source>
        <dbReference type="PROSITE" id="PS50105"/>
    </source>
</evidence>
<evidence type="ECO:0000256" key="2">
    <source>
        <dbReference type="ARBA" id="ARBA00004245"/>
    </source>
</evidence>
<dbReference type="Gene3D" id="3.60.10.10">
    <property type="entry name" value="Endonuclease/exonuclease/phosphatase"/>
    <property type="match status" value="1"/>
</dbReference>
<dbReference type="GO" id="GO:0016607">
    <property type="term" value="C:nuclear speck"/>
    <property type="evidence" value="ECO:0007669"/>
    <property type="project" value="UniProtKB-SubCell"/>
</dbReference>
<dbReference type="InterPro" id="IPR001660">
    <property type="entry name" value="SAM"/>
</dbReference>
<feature type="compositionally biased region" description="Polar residues" evidence="19">
    <location>
        <begin position="978"/>
        <end position="987"/>
    </location>
</feature>
<sequence>MATQYPWYHGRISRLETEELLHQSGKDGAFVVRDSENIKGAYVLSVLCDSRIYQYRIVPDSGGPGFLMKSSDPNSKFHPFSNLSELVNSYKITNNGLCCPLQHPVEAKKEEEDQDTDDEDERFSSDTSGSSQDGPQHLLQARLDAMDLTPLEGGDFVGRLKEYVNKGVREDSEEVRLGGGHASHFRSMMMASTKDLTRQLNFFQLQLDAMQCLFDVQLPSNKKFTLPDHSPVESSPENLYKRFAECEKQVKSLESKVKATLRDLYKPSMDSHSPSSTLVTKATPQPGDDADDDDEPATYMPVPDNLPSFSDRDVRDLPTRNILPTPFEVKVLNVPSLTHPKVKLTVDLATGHLVVAKITGKEMNEDVQLLTHDKVAQLIKSKTSNTKLAIKLSNGKKKEYAFEDAKKRETFCQMLQYMKMVHSKSKEVDQISVFIGTWNMGDAPPPNCITTWLTCQGDGKTRDSRLVYMPHDLYVIGTQESTLSERDWVNRLKVEIQNICRVPGEKEYSVVTVCSLWGIRIAVLVKPEHQDRISHVRESSVKTGIANALGNKGAVGVSFSFNGTSFCFVNCHLTSGTEKCTRRNNNFHDILRGLSLGAKGLSLFDLNNQFHHIFWLGDLNYRIDWNVQEILTNIKSGHYEVLFNHDQLKIEKDQGKVFVAFEEDDITFPPTYRYELGHRSTYAYKKIKKTGIRINQPSWCDRVLWKSYPDTHIINTTYGCTTDIVSSDHSPVFSTFDVGLSASTVIPKEQSEGGTQDVKIIFTQVDATIVTSMCSSRFYLEFFSTCLEAKSEKSGYNSMCQQNNTLKLTKPSWTKDQLVKLNPIVSDVEYLEEQFILVAIKSEDSDESYGEFVVSLRNRFESSPVLFKSILTHQGHRTGEVEGMVHVKSRDESLYGGFRKAKTYELVKFEDKTDSMSSGDVSDETASAKISKAKVCIENTKNKVRQWVNKAPSEDHSSRKSQEAAPPIPTAPRPRDLNVSSGSLTPPQSDPAPVPPTRRKNGLKVSTGKAMSQNGVGEESEQPPPLPPPRLGASPMSSSPMSTNPLNAALMNTMPMSATPMSATPMSATPMSADPMDGGEYMGLSLDAMPLSRSSAAEQSGGPDVGRGMNQVTKPRLRGCRSVPAESDIPPPLPSRLPAPPQRSLSRDVALPPPLPARPSLTLPPFHPERSDSETSDEGQVLEHSPPRRTPPALPGQQVSRLRDHWERRSSRDSSPDSNRSSVDTGDAKPALPLRITERMAPDGRPSSSSTDDGQLLLEGLPPPLPSKSRQNTPPRRTTDTELEDYDCLRRPITITEWLSNLGLMQYKQQLYDNGWDNVAFLDTITDQDLISARVESIKHRRHMLESITCIMAMQR</sequence>
<evidence type="ECO:0000256" key="3">
    <source>
        <dbReference type="ARBA" id="ARBA00004324"/>
    </source>
</evidence>
<dbReference type="PRINTS" id="PR00401">
    <property type="entry name" value="SH2DOMAIN"/>
</dbReference>
<dbReference type="Pfam" id="PF00017">
    <property type="entry name" value="SH2"/>
    <property type="match status" value="1"/>
</dbReference>
<evidence type="ECO:0000256" key="15">
    <source>
        <dbReference type="ARBA" id="ARBA00023136"/>
    </source>
</evidence>